<protein>
    <submittedName>
        <fullName evidence="1">Uncharacterized protein</fullName>
    </submittedName>
</protein>
<evidence type="ECO:0000313" key="1">
    <source>
        <dbReference type="EnsemblPlants" id="TuG1812G0100001473.01.T02.cds294922"/>
    </source>
</evidence>
<dbReference type="Gramene" id="TuG1812G0100001473.01.T01">
    <property type="protein sequence ID" value="TuG1812G0100001473.01.T01.cds294922"/>
    <property type="gene ID" value="TuG1812G0100001473.01"/>
</dbReference>
<evidence type="ECO:0000313" key="2">
    <source>
        <dbReference type="Proteomes" id="UP000015106"/>
    </source>
</evidence>
<name>A0A8R7NXW7_TRIUA</name>
<dbReference type="Proteomes" id="UP000015106">
    <property type="component" value="Chromosome 1"/>
</dbReference>
<dbReference type="Gramene" id="TuG1812G0100001473.01.T02">
    <property type="protein sequence ID" value="TuG1812G0100001473.01.T02.cds294922"/>
    <property type="gene ID" value="TuG1812G0100001473.01"/>
</dbReference>
<dbReference type="EnsemblPlants" id="TuG1812G0100001473.01.T02">
    <property type="protein sequence ID" value="TuG1812G0100001473.01.T02.cds294922"/>
    <property type="gene ID" value="TuG1812G0100001473.01"/>
</dbReference>
<dbReference type="EnsemblPlants" id="TuG1812G0100001473.01.T01">
    <property type="protein sequence ID" value="TuG1812G0100001473.01.T01.cds294922"/>
    <property type="gene ID" value="TuG1812G0100001473.01"/>
</dbReference>
<accession>A0A8R7NXW7</accession>
<organism evidence="1 2">
    <name type="scientific">Triticum urartu</name>
    <name type="common">Red wild einkorn</name>
    <name type="synonym">Crithodium urartu</name>
    <dbReference type="NCBI Taxonomy" id="4572"/>
    <lineage>
        <taxon>Eukaryota</taxon>
        <taxon>Viridiplantae</taxon>
        <taxon>Streptophyta</taxon>
        <taxon>Embryophyta</taxon>
        <taxon>Tracheophyta</taxon>
        <taxon>Spermatophyta</taxon>
        <taxon>Magnoliopsida</taxon>
        <taxon>Liliopsida</taxon>
        <taxon>Poales</taxon>
        <taxon>Poaceae</taxon>
        <taxon>BOP clade</taxon>
        <taxon>Pooideae</taxon>
        <taxon>Triticodae</taxon>
        <taxon>Triticeae</taxon>
        <taxon>Triticinae</taxon>
        <taxon>Triticum</taxon>
    </lineage>
</organism>
<sequence length="79" mass="9017">MAEGQKKLFEKVKSMSKYIFWNTNTLSKSMLASFGTCVLQNKRNILSLLFHAAELLNELMDAMGREQNLKKLIEDCADS</sequence>
<reference evidence="1" key="3">
    <citation type="submission" date="2022-06" db="UniProtKB">
        <authorList>
            <consortium name="EnsemblPlants"/>
        </authorList>
    </citation>
    <scope>IDENTIFICATION</scope>
</reference>
<proteinExistence type="predicted"/>
<reference evidence="1" key="2">
    <citation type="submission" date="2018-03" db="EMBL/GenBank/DDBJ databases">
        <title>The Triticum urartu genome reveals the dynamic nature of wheat genome evolution.</title>
        <authorList>
            <person name="Ling H."/>
            <person name="Ma B."/>
            <person name="Shi X."/>
            <person name="Liu H."/>
            <person name="Dong L."/>
            <person name="Sun H."/>
            <person name="Cao Y."/>
            <person name="Gao Q."/>
            <person name="Zheng S."/>
            <person name="Li Y."/>
            <person name="Yu Y."/>
            <person name="Du H."/>
            <person name="Qi M."/>
            <person name="Li Y."/>
            <person name="Yu H."/>
            <person name="Cui Y."/>
            <person name="Wang N."/>
            <person name="Chen C."/>
            <person name="Wu H."/>
            <person name="Zhao Y."/>
            <person name="Zhang J."/>
            <person name="Li Y."/>
            <person name="Zhou W."/>
            <person name="Zhang B."/>
            <person name="Hu W."/>
            <person name="Eijk M."/>
            <person name="Tang J."/>
            <person name="Witsenboer H."/>
            <person name="Zhao S."/>
            <person name="Li Z."/>
            <person name="Zhang A."/>
            <person name="Wang D."/>
            <person name="Liang C."/>
        </authorList>
    </citation>
    <scope>NUCLEOTIDE SEQUENCE [LARGE SCALE GENOMIC DNA]</scope>
    <source>
        <strain evidence="1">cv. G1812</strain>
    </source>
</reference>
<reference evidence="2" key="1">
    <citation type="journal article" date="2013" name="Nature">
        <title>Draft genome of the wheat A-genome progenitor Triticum urartu.</title>
        <authorList>
            <person name="Ling H.Q."/>
            <person name="Zhao S."/>
            <person name="Liu D."/>
            <person name="Wang J."/>
            <person name="Sun H."/>
            <person name="Zhang C."/>
            <person name="Fan H."/>
            <person name="Li D."/>
            <person name="Dong L."/>
            <person name="Tao Y."/>
            <person name="Gao C."/>
            <person name="Wu H."/>
            <person name="Li Y."/>
            <person name="Cui Y."/>
            <person name="Guo X."/>
            <person name="Zheng S."/>
            <person name="Wang B."/>
            <person name="Yu K."/>
            <person name="Liang Q."/>
            <person name="Yang W."/>
            <person name="Lou X."/>
            <person name="Chen J."/>
            <person name="Feng M."/>
            <person name="Jian J."/>
            <person name="Zhang X."/>
            <person name="Luo G."/>
            <person name="Jiang Y."/>
            <person name="Liu J."/>
            <person name="Wang Z."/>
            <person name="Sha Y."/>
            <person name="Zhang B."/>
            <person name="Wu H."/>
            <person name="Tang D."/>
            <person name="Shen Q."/>
            <person name="Xue P."/>
            <person name="Zou S."/>
            <person name="Wang X."/>
            <person name="Liu X."/>
            <person name="Wang F."/>
            <person name="Yang Y."/>
            <person name="An X."/>
            <person name="Dong Z."/>
            <person name="Zhang K."/>
            <person name="Zhang X."/>
            <person name="Luo M.C."/>
            <person name="Dvorak J."/>
            <person name="Tong Y."/>
            <person name="Wang J."/>
            <person name="Yang H."/>
            <person name="Li Z."/>
            <person name="Wang D."/>
            <person name="Zhang A."/>
            <person name="Wang J."/>
        </authorList>
    </citation>
    <scope>NUCLEOTIDE SEQUENCE</scope>
    <source>
        <strain evidence="2">cv. G1812</strain>
    </source>
</reference>
<keyword evidence="2" id="KW-1185">Reference proteome</keyword>
<dbReference type="AlphaFoldDB" id="A0A8R7NXW7"/>